<feature type="transmembrane region" description="Helical" evidence="6">
    <location>
        <begin position="24"/>
        <end position="43"/>
    </location>
</feature>
<dbReference type="Pfam" id="PF01061">
    <property type="entry name" value="ABC2_membrane"/>
    <property type="match status" value="1"/>
</dbReference>
<evidence type="ECO:0000256" key="5">
    <source>
        <dbReference type="ARBA" id="ARBA00023251"/>
    </source>
</evidence>
<dbReference type="GO" id="GO:0046677">
    <property type="term" value="P:response to antibiotic"/>
    <property type="evidence" value="ECO:0007669"/>
    <property type="project" value="UniProtKB-KW"/>
</dbReference>
<evidence type="ECO:0000313" key="9">
    <source>
        <dbReference type="Proteomes" id="UP000035720"/>
    </source>
</evidence>
<keyword evidence="3 6" id="KW-1133">Transmembrane helix</keyword>
<reference evidence="8" key="2">
    <citation type="journal article" date="2013" name="ISME J.">
        <title>A metabolic model for members of the genus Tetrasphaera involved in enhanced biological phosphorus removal.</title>
        <authorList>
            <person name="Kristiansen R."/>
            <person name="Nguyen H.T.T."/>
            <person name="Saunders A.M."/>
            <person name="Nielsen J.L."/>
            <person name="Wimmer R."/>
            <person name="Le V.Q."/>
            <person name="McIlroy S.J."/>
            <person name="Petrovski S."/>
            <person name="Seviour R.J."/>
            <person name="Calteau A."/>
            <person name="Nielsen K.L."/>
            <person name="Nielsen P.H."/>
        </authorList>
    </citation>
    <scope>NUCLEOTIDE SEQUENCE [LARGE SCALE GENOMIC DNA]</scope>
    <source>
        <strain evidence="8">Ben 74</strain>
    </source>
</reference>
<evidence type="ECO:0000313" key="8">
    <source>
        <dbReference type="EMBL" id="CCI52218.1"/>
    </source>
</evidence>
<dbReference type="EMBL" id="CAJC01000057">
    <property type="protein sequence ID" value="CCI52218.1"/>
    <property type="molecule type" value="Genomic_DNA"/>
</dbReference>
<name>A0A077MC02_9MICO</name>
<sequence>MSTATFTALSTATFKEWRRDKVGLFFNFLFPLLFLVIFGLLFHGQEYEGKTYVDVIGPGVMSWAVANGAVFGVAYWLVGWRRSDLLRLIRMTPTGVSSVLSSRYLVSLGSGVLQAIFFLGFATLPFLGLHLTWRSILVVVPLVAGITVFFTLGLLVGTYAPSPDAGAAIANSIVLPMAFLSGTFYPVAGMPHWLQTVSLAFPMRHLIDGVSAAVSGEEMSEILIPTAIMFGFALVFALFAGRLFRWSNKD</sequence>
<proteinExistence type="inferred from homology"/>
<feature type="transmembrane region" description="Helical" evidence="6">
    <location>
        <begin position="104"/>
        <end position="127"/>
    </location>
</feature>
<dbReference type="PANTHER" id="PTHR43229">
    <property type="entry name" value="NODULATION PROTEIN J"/>
    <property type="match status" value="1"/>
</dbReference>
<evidence type="ECO:0000256" key="2">
    <source>
        <dbReference type="ARBA" id="ARBA00022692"/>
    </source>
</evidence>
<dbReference type="GO" id="GO:0140359">
    <property type="term" value="F:ABC-type transporter activity"/>
    <property type="evidence" value="ECO:0007669"/>
    <property type="project" value="InterPro"/>
</dbReference>
<comment type="subcellular location">
    <subcellularLocation>
        <location evidence="6">Cell membrane</location>
        <topology evidence="6">Multi-pass membrane protein</topology>
    </subcellularLocation>
    <subcellularLocation>
        <location evidence="1">Membrane</location>
        <topology evidence="1">Multi-pass membrane protein</topology>
    </subcellularLocation>
</comment>
<reference evidence="8" key="1">
    <citation type="submission" date="2012-05" db="EMBL/GenBank/DDBJ databases">
        <authorList>
            <person name="McIlroy S."/>
        </authorList>
    </citation>
    <scope>NUCLEOTIDE SEQUENCE</scope>
    <source>
        <strain evidence="8">Ben 74</strain>
    </source>
</reference>
<keyword evidence="6" id="KW-0813">Transport</keyword>
<dbReference type="PANTHER" id="PTHR43229:SF2">
    <property type="entry name" value="NODULATION PROTEIN J"/>
    <property type="match status" value="1"/>
</dbReference>
<evidence type="ECO:0000256" key="4">
    <source>
        <dbReference type="ARBA" id="ARBA00023136"/>
    </source>
</evidence>
<feature type="transmembrane region" description="Helical" evidence="6">
    <location>
        <begin position="168"/>
        <end position="188"/>
    </location>
</feature>
<evidence type="ECO:0000259" key="7">
    <source>
        <dbReference type="PROSITE" id="PS51012"/>
    </source>
</evidence>
<keyword evidence="2 6" id="KW-0812">Transmembrane</keyword>
<feature type="transmembrane region" description="Helical" evidence="6">
    <location>
        <begin position="133"/>
        <end position="156"/>
    </location>
</feature>
<dbReference type="InterPro" id="IPR051784">
    <property type="entry name" value="Nod_factor_ABC_transporter"/>
</dbReference>
<dbReference type="InterPro" id="IPR000412">
    <property type="entry name" value="ABC_2_transport"/>
</dbReference>
<dbReference type="InterPro" id="IPR047817">
    <property type="entry name" value="ABC2_TM_bact-type"/>
</dbReference>
<keyword evidence="5" id="KW-0046">Antibiotic resistance</keyword>
<keyword evidence="6" id="KW-1003">Cell membrane</keyword>
<keyword evidence="9" id="KW-1185">Reference proteome</keyword>
<dbReference type="InterPro" id="IPR013525">
    <property type="entry name" value="ABC2_TM"/>
</dbReference>
<dbReference type="STRING" id="1193518.BN13_150079"/>
<dbReference type="OrthoDB" id="9778589at2"/>
<protein>
    <recommendedName>
        <fullName evidence="6">Transport permease protein</fullName>
    </recommendedName>
</protein>
<dbReference type="Proteomes" id="UP000035720">
    <property type="component" value="Unassembled WGS sequence"/>
</dbReference>
<accession>A0A077MC02</accession>
<evidence type="ECO:0000256" key="3">
    <source>
        <dbReference type="ARBA" id="ARBA00022989"/>
    </source>
</evidence>
<feature type="transmembrane region" description="Helical" evidence="6">
    <location>
        <begin position="222"/>
        <end position="244"/>
    </location>
</feature>
<keyword evidence="4 6" id="KW-0472">Membrane</keyword>
<organism evidence="8 9">
    <name type="scientific">Nostocoides jenkinsii Ben 74</name>
    <dbReference type="NCBI Taxonomy" id="1193518"/>
    <lineage>
        <taxon>Bacteria</taxon>
        <taxon>Bacillati</taxon>
        <taxon>Actinomycetota</taxon>
        <taxon>Actinomycetes</taxon>
        <taxon>Micrococcales</taxon>
        <taxon>Intrasporangiaceae</taxon>
        <taxon>Nostocoides</taxon>
    </lineage>
</organism>
<evidence type="ECO:0000256" key="1">
    <source>
        <dbReference type="ARBA" id="ARBA00004141"/>
    </source>
</evidence>
<dbReference type="PIRSF" id="PIRSF006648">
    <property type="entry name" value="DrrB"/>
    <property type="match status" value="1"/>
</dbReference>
<dbReference type="AlphaFoldDB" id="A0A077MC02"/>
<feature type="transmembrane region" description="Helical" evidence="6">
    <location>
        <begin position="55"/>
        <end position="78"/>
    </location>
</feature>
<feature type="domain" description="ABC transmembrane type-2" evidence="7">
    <location>
        <begin position="22"/>
        <end position="247"/>
    </location>
</feature>
<gene>
    <name evidence="8" type="ORF">BN13_150079</name>
</gene>
<dbReference type="GO" id="GO:0043190">
    <property type="term" value="C:ATP-binding cassette (ABC) transporter complex"/>
    <property type="evidence" value="ECO:0007669"/>
    <property type="project" value="InterPro"/>
</dbReference>
<comment type="similarity">
    <text evidence="6">Belongs to the ABC-2 integral membrane protein family.</text>
</comment>
<evidence type="ECO:0000256" key="6">
    <source>
        <dbReference type="RuleBase" id="RU361157"/>
    </source>
</evidence>
<comment type="caution">
    <text evidence="8">The sequence shown here is derived from an EMBL/GenBank/DDBJ whole genome shotgun (WGS) entry which is preliminary data.</text>
</comment>
<dbReference type="PROSITE" id="PS51012">
    <property type="entry name" value="ABC_TM2"/>
    <property type="match status" value="1"/>
</dbReference>
<dbReference type="RefSeq" id="WP_048544676.1">
    <property type="nucleotide sequence ID" value="NZ_HF571038.1"/>
</dbReference>